<dbReference type="Proteomes" id="UP000005801">
    <property type="component" value="Unassembled WGS sequence"/>
</dbReference>
<dbReference type="STRING" id="391625.PPSIR1_00742"/>
<dbReference type="AlphaFoldDB" id="A6GJR0"/>
<protein>
    <submittedName>
        <fullName evidence="1">Uncharacterized protein</fullName>
    </submittedName>
</protein>
<gene>
    <name evidence="1" type="ORF">PPSIR1_00742</name>
</gene>
<reference evidence="1 2" key="1">
    <citation type="submission" date="2007-06" db="EMBL/GenBank/DDBJ databases">
        <authorList>
            <person name="Shimkets L."/>
            <person name="Ferriera S."/>
            <person name="Johnson J."/>
            <person name="Kravitz S."/>
            <person name="Beeson K."/>
            <person name="Sutton G."/>
            <person name="Rogers Y.-H."/>
            <person name="Friedman R."/>
            <person name="Frazier M."/>
            <person name="Venter J.C."/>
        </authorList>
    </citation>
    <scope>NUCLEOTIDE SEQUENCE [LARGE SCALE GENOMIC DNA]</scope>
    <source>
        <strain evidence="1 2">SIR-1</strain>
    </source>
</reference>
<proteinExistence type="predicted"/>
<sequence>MALTEIRSEGLVGMSREVAILGRATLEKPGDVRVTRTLEVIRIYPRAGSTSTQIL</sequence>
<organism evidence="1 2">
    <name type="scientific">Plesiocystis pacifica SIR-1</name>
    <dbReference type="NCBI Taxonomy" id="391625"/>
    <lineage>
        <taxon>Bacteria</taxon>
        <taxon>Pseudomonadati</taxon>
        <taxon>Myxococcota</taxon>
        <taxon>Polyangia</taxon>
        <taxon>Nannocystales</taxon>
        <taxon>Nannocystaceae</taxon>
        <taxon>Plesiocystis</taxon>
    </lineage>
</organism>
<comment type="caution">
    <text evidence="1">The sequence shown here is derived from an EMBL/GenBank/DDBJ whole genome shotgun (WGS) entry which is preliminary data.</text>
</comment>
<dbReference type="EMBL" id="ABCS01000165">
    <property type="protein sequence ID" value="EDM73887.1"/>
    <property type="molecule type" value="Genomic_DNA"/>
</dbReference>
<name>A6GJR0_9BACT</name>
<evidence type="ECO:0000313" key="2">
    <source>
        <dbReference type="Proteomes" id="UP000005801"/>
    </source>
</evidence>
<accession>A6GJR0</accession>
<keyword evidence="2" id="KW-1185">Reference proteome</keyword>
<evidence type="ECO:0000313" key="1">
    <source>
        <dbReference type="EMBL" id="EDM73887.1"/>
    </source>
</evidence>